<protein>
    <submittedName>
        <fullName evidence="2">Uncharacterized protein</fullName>
    </submittedName>
</protein>
<feature type="compositionally biased region" description="Basic and acidic residues" evidence="1">
    <location>
        <begin position="119"/>
        <end position="133"/>
    </location>
</feature>
<name>A0A2T3AA13_9PEZI</name>
<evidence type="ECO:0000313" key="3">
    <source>
        <dbReference type="Proteomes" id="UP000241462"/>
    </source>
</evidence>
<organism evidence="2 3">
    <name type="scientific">Coniella lustricola</name>
    <dbReference type="NCBI Taxonomy" id="2025994"/>
    <lineage>
        <taxon>Eukaryota</taxon>
        <taxon>Fungi</taxon>
        <taxon>Dikarya</taxon>
        <taxon>Ascomycota</taxon>
        <taxon>Pezizomycotina</taxon>
        <taxon>Sordariomycetes</taxon>
        <taxon>Sordariomycetidae</taxon>
        <taxon>Diaporthales</taxon>
        <taxon>Schizoparmaceae</taxon>
        <taxon>Coniella</taxon>
    </lineage>
</organism>
<gene>
    <name evidence="2" type="ORF">BD289DRAFT_233769</name>
</gene>
<feature type="region of interest" description="Disordered" evidence="1">
    <location>
        <begin position="119"/>
        <end position="158"/>
    </location>
</feature>
<keyword evidence="3" id="KW-1185">Reference proteome</keyword>
<dbReference type="EMBL" id="KZ678428">
    <property type="protein sequence ID" value="PSR88525.1"/>
    <property type="molecule type" value="Genomic_DNA"/>
</dbReference>
<proteinExistence type="predicted"/>
<dbReference type="Proteomes" id="UP000241462">
    <property type="component" value="Unassembled WGS sequence"/>
</dbReference>
<evidence type="ECO:0000256" key="1">
    <source>
        <dbReference type="SAM" id="MobiDB-lite"/>
    </source>
</evidence>
<accession>A0A2T3AA13</accession>
<dbReference type="InParanoid" id="A0A2T3AA13"/>
<dbReference type="AlphaFoldDB" id="A0A2T3AA13"/>
<sequence length="158" mass="18100">MRYTACKTSVISRYSINSICPNYLLPRIPIVVCTHSQSTIASPEIYSLISPSIPNSQVLYLCGVEKKKQGGRTGAGLDKTTLLHRLATRAEHRVSGLHDVAMDCVITCYTKAKQEYCKERKRERKRKEEEKQPCNRTQRRGCEKKKRKRPNSQVTQDE</sequence>
<reference evidence="2 3" key="1">
    <citation type="journal article" date="2018" name="Mycol. Prog.">
        <title>Coniella lustricola, a new species from submerged detritus.</title>
        <authorList>
            <person name="Raudabaugh D.B."/>
            <person name="Iturriaga T."/>
            <person name="Carver A."/>
            <person name="Mondo S."/>
            <person name="Pangilinan J."/>
            <person name="Lipzen A."/>
            <person name="He G."/>
            <person name="Amirebrahimi M."/>
            <person name="Grigoriev I.V."/>
            <person name="Miller A.N."/>
        </authorList>
    </citation>
    <scope>NUCLEOTIDE SEQUENCE [LARGE SCALE GENOMIC DNA]</scope>
    <source>
        <strain evidence="2 3">B22-T-1</strain>
    </source>
</reference>
<evidence type="ECO:0000313" key="2">
    <source>
        <dbReference type="EMBL" id="PSR88525.1"/>
    </source>
</evidence>
<feature type="compositionally biased region" description="Basic residues" evidence="1">
    <location>
        <begin position="137"/>
        <end position="150"/>
    </location>
</feature>